<keyword evidence="1" id="KW-0472">Membrane</keyword>
<feature type="non-terminal residue" evidence="3">
    <location>
        <position position="115"/>
    </location>
</feature>
<dbReference type="RefSeq" id="WP_136386762.1">
    <property type="nucleotide sequence ID" value="NZ_SSOD01000021.1"/>
</dbReference>
<dbReference type="OrthoDB" id="9798690at2"/>
<evidence type="ECO:0000313" key="3">
    <source>
        <dbReference type="EMBL" id="THF56254.1"/>
    </source>
</evidence>
<keyword evidence="1" id="KW-0812">Transmembrane</keyword>
<proteinExistence type="predicted"/>
<dbReference type="InterPro" id="IPR039447">
    <property type="entry name" value="UreH-like_TM_dom"/>
</dbReference>
<dbReference type="Proteomes" id="UP000307956">
    <property type="component" value="Unassembled WGS sequence"/>
</dbReference>
<sequence>MGGYASELWLVFLAGMAGSMHCLGMCGGFACALGADGRGAGATLRRHLVYNLGRVTTYCFLGALAGLAGGWLAGHGGVGAGVGLAQRALALLAGLLMVAAGLQLLGLPARVPLPP</sequence>
<name>A0A4V3W9Q7_9RHOO</name>
<evidence type="ECO:0000313" key="4">
    <source>
        <dbReference type="Proteomes" id="UP000307956"/>
    </source>
</evidence>
<feature type="transmembrane region" description="Helical" evidence="1">
    <location>
        <begin position="85"/>
        <end position="107"/>
    </location>
</feature>
<dbReference type="Pfam" id="PF13386">
    <property type="entry name" value="DsbD_2"/>
    <property type="match status" value="1"/>
</dbReference>
<dbReference type="PANTHER" id="PTHR42208:SF1">
    <property type="entry name" value="HEAVY METAL TRANSPORTER"/>
    <property type="match status" value="1"/>
</dbReference>
<dbReference type="AlphaFoldDB" id="A0A4V3W9Q7"/>
<comment type="caution">
    <text evidence="3">The sequence shown here is derived from an EMBL/GenBank/DDBJ whole genome shotgun (WGS) entry which is preliminary data.</text>
</comment>
<gene>
    <name evidence="3" type="ORF">E6O51_19880</name>
</gene>
<evidence type="ECO:0000256" key="1">
    <source>
        <dbReference type="SAM" id="Phobius"/>
    </source>
</evidence>
<feature type="domain" description="Urease accessory protein UreH-like transmembrane" evidence="2">
    <location>
        <begin position="11"/>
        <end position="107"/>
    </location>
</feature>
<dbReference type="PANTHER" id="PTHR42208">
    <property type="entry name" value="HEAVY METAL TRANSPORTER-RELATED"/>
    <property type="match status" value="1"/>
</dbReference>
<organism evidence="3 4">
    <name type="scientific">Pseudothauera rhizosphaerae</name>
    <dbReference type="NCBI Taxonomy" id="2565932"/>
    <lineage>
        <taxon>Bacteria</taxon>
        <taxon>Pseudomonadati</taxon>
        <taxon>Pseudomonadota</taxon>
        <taxon>Betaproteobacteria</taxon>
        <taxon>Rhodocyclales</taxon>
        <taxon>Zoogloeaceae</taxon>
        <taxon>Pseudothauera</taxon>
    </lineage>
</organism>
<reference evidence="3 4" key="1">
    <citation type="submission" date="2019-04" db="EMBL/GenBank/DDBJ databases">
        <title>Azoarcus rhizosphaerae sp. nov. isolated from rhizosphere of Ficus religiosa.</title>
        <authorList>
            <person name="Lin S.-Y."/>
            <person name="Hameed A."/>
            <person name="Hsu Y.-H."/>
            <person name="Young C.-C."/>
        </authorList>
    </citation>
    <scope>NUCLEOTIDE SEQUENCE [LARGE SCALE GENOMIC DNA]</scope>
    <source>
        <strain evidence="3 4">CC-YHH848</strain>
    </source>
</reference>
<keyword evidence="4" id="KW-1185">Reference proteome</keyword>
<evidence type="ECO:0000259" key="2">
    <source>
        <dbReference type="Pfam" id="PF13386"/>
    </source>
</evidence>
<accession>A0A4V3W9Q7</accession>
<protein>
    <submittedName>
        <fullName evidence="3">Sulfite exporter TauE/SafE family protein</fullName>
    </submittedName>
</protein>
<feature type="transmembrane region" description="Helical" evidence="1">
    <location>
        <begin position="55"/>
        <end position="73"/>
    </location>
</feature>
<feature type="transmembrane region" description="Helical" evidence="1">
    <location>
        <begin position="12"/>
        <end position="35"/>
    </location>
</feature>
<keyword evidence="1" id="KW-1133">Transmembrane helix</keyword>
<dbReference type="EMBL" id="SSOD01000021">
    <property type="protein sequence ID" value="THF56254.1"/>
    <property type="molecule type" value="Genomic_DNA"/>
</dbReference>